<dbReference type="PROSITE" id="PS50850">
    <property type="entry name" value="MFS"/>
    <property type="match status" value="1"/>
</dbReference>
<dbReference type="PROSITE" id="PS00216">
    <property type="entry name" value="SUGAR_TRANSPORT_1"/>
    <property type="match status" value="1"/>
</dbReference>
<dbReference type="FunFam" id="1.20.1250.20:FF:000460">
    <property type="entry name" value="MFS multidrug transporter, putative"/>
    <property type="match status" value="1"/>
</dbReference>
<keyword evidence="9" id="KW-1185">Reference proteome</keyword>
<dbReference type="CDD" id="cd17323">
    <property type="entry name" value="MFS_Tpo1_MDR_like"/>
    <property type="match status" value="1"/>
</dbReference>
<dbReference type="GO" id="GO:0016020">
    <property type="term" value="C:membrane"/>
    <property type="evidence" value="ECO:0007669"/>
    <property type="project" value="UniProtKB-SubCell"/>
</dbReference>
<dbReference type="PANTHER" id="PTHR23502">
    <property type="entry name" value="MAJOR FACILITATOR SUPERFAMILY"/>
    <property type="match status" value="1"/>
</dbReference>
<evidence type="ECO:0000313" key="8">
    <source>
        <dbReference type="EMBL" id="KAF2691191.1"/>
    </source>
</evidence>
<keyword evidence="4 6" id="KW-0472">Membrane</keyword>
<comment type="subcellular location">
    <subcellularLocation>
        <location evidence="1">Membrane</location>
        <topology evidence="1">Multi-pass membrane protein</topology>
    </subcellularLocation>
</comment>
<feature type="transmembrane region" description="Helical" evidence="6">
    <location>
        <begin position="137"/>
        <end position="157"/>
    </location>
</feature>
<feature type="transmembrane region" description="Helical" evidence="6">
    <location>
        <begin position="443"/>
        <end position="466"/>
    </location>
</feature>
<name>A0A6G1JLT7_9PLEO</name>
<feature type="transmembrane region" description="Helical" evidence="6">
    <location>
        <begin position="195"/>
        <end position="217"/>
    </location>
</feature>
<feature type="transmembrane region" description="Helical" evidence="6">
    <location>
        <begin position="169"/>
        <end position="189"/>
    </location>
</feature>
<dbReference type="AlphaFoldDB" id="A0A6G1JLT7"/>
<dbReference type="InterPro" id="IPR011701">
    <property type="entry name" value="MFS"/>
</dbReference>
<evidence type="ECO:0000256" key="1">
    <source>
        <dbReference type="ARBA" id="ARBA00004141"/>
    </source>
</evidence>
<gene>
    <name evidence="8" type="ORF">K458DRAFT_382762</name>
</gene>
<dbReference type="InterPro" id="IPR005829">
    <property type="entry name" value="Sugar_transporter_CS"/>
</dbReference>
<feature type="domain" description="Major facilitator superfamily (MFS) profile" evidence="7">
    <location>
        <begin position="103"/>
        <end position="540"/>
    </location>
</feature>
<reference evidence="8" key="1">
    <citation type="journal article" date="2020" name="Stud. Mycol.">
        <title>101 Dothideomycetes genomes: a test case for predicting lifestyles and emergence of pathogens.</title>
        <authorList>
            <person name="Haridas S."/>
            <person name="Albert R."/>
            <person name="Binder M."/>
            <person name="Bloem J."/>
            <person name="Labutti K."/>
            <person name="Salamov A."/>
            <person name="Andreopoulos B."/>
            <person name="Baker S."/>
            <person name="Barry K."/>
            <person name="Bills G."/>
            <person name="Bluhm B."/>
            <person name="Cannon C."/>
            <person name="Castanera R."/>
            <person name="Culley D."/>
            <person name="Daum C."/>
            <person name="Ezra D."/>
            <person name="Gonzalez J."/>
            <person name="Henrissat B."/>
            <person name="Kuo A."/>
            <person name="Liang C."/>
            <person name="Lipzen A."/>
            <person name="Lutzoni F."/>
            <person name="Magnuson J."/>
            <person name="Mondo S."/>
            <person name="Nolan M."/>
            <person name="Ohm R."/>
            <person name="Pangilinan J."/>
            <person name="Park H.-J."/>
            <person name="Ramirez L."/>
            <person name="Alfaro M."/>
            <person name="Sun H."/>
            <person name="Tritt A."/>
            <person name="Yoshinaga Y."/>
            <person name="Zwiers L.-H."/>
            <person name="Turgeon B."/>
            <person name="Goodwin S."/>
            <person name="Spatafora J."/>
            <person name="Crous P."/>
            <person name="Grigoriev I."/>
        </authorList>
    </citation>
    <scope>NUCLEOTIDE SEQUENCE</scope>
    <source>
        <strain evidence="8">CBS 122367</strain>
    </source>
</reference>
<dbReference type="GO" id="GO:0042908">
    <property type="term" value="P:xenobiotic transport"/>
    <property type="evidence" value="ECO:0007669"/>
    <property type="project" value="UniProtKB-ARBA"/>
</dbReference>
<keyword evidence="3 6" id="KW-1133">Transmembrane helix</keyword>
<dbReference type="PANTHER" id="PTHR23502:SF33">
    <property type="entry name" value="MAJOR FACILITATOR SUPERFAMILY (MFS) PROFILE DOMAIN-CONTAINING PROTEIN-RELATED"/>
    <property type="match status" value="1"/>
</dbReference>
<feature type="transmembrane region" description="Helical" evidence="6">
    <location>
        <begin position="332"/>
        <end position="357"/>
    </location>
</feature>
<feature type="region of interest" description="Disordered" evidence="5">
    <location>
        <begin position="1"/>
        <end position="92"/>
    </location>
</feature>
<dbReference type="InterPro" id="IPR036259">
    <property type="entry name" value="MFS_trans_sf"/>
</dbReference>
<dbReference type="OrthoDB" id="5296287at2759"/>
<dbReference type="Gene3D" id="1.20.1250.20">
    <property type="entry name" value="MFS general substrate transporter like domains"/>
    <property type="match status" value="1"/>
</dbReference>
<evidence type="ECO:0000256" key="2">
    <source>
        <dbReference type="ARBA" id="ARBA00022692"/>
    </source>
</evidence>
<feature type="transmembrane region" description="Helical" evidence="6">
    <location>
        <begin position="478"/>
        <end position="499"/>
    </location>
</feature>
<evidence type="ECO:0000256" key="3">
    <source>
        <dbReference type="ARBA" id="ARBA00022989"/>
    </source>
</evidence>
<feature type="transmembrane region" description="Helical" evidence="6">
    <location>
        <begin position="511"/>
        <end position="531"/>
    </location>
</feature>
<evidence type="ECO:0000313" key="9">
    <source>
        <dbReference type="Proteomes" id="UP000799291"/>
    </source>
</evidence>
<keyword evidence="2 6" id="KW-0812">Transmembrane</keyword>
<dbReference type="GO" id="GO:0022857">
    <property type="term" value="F:transmembrane transporter activity"/>
    <property type="evidence" value="ECO:0007669"/>
    <property type="project" value="InterPro"/>
</dbReference>
<dbReference type="SUPFAM" id="SSF103473">
    <property type="entry name" value="MFS general substrate transporter"/>
    <property type="match status" value="1"/>
</dbReference>
<dbReference type="InterPro" id="IPR020846">
    <property type="entry name" value="MFS_dom"/>
</dbReference>
<evidence type="ECO:0000256" key="4">
    <source>
        <dbReference type="ARBA" id="ARBA00023136"/>
    </source>
</evidence>
<feature type="transmembrane region" description="Helical" evidence="6">
    <location>
        <begin position="258"/>
        <end position="277"/>
    </location>
</feature>
<evidence type="ECO:0000256" key="6">
    <source>
        <dbReference type="SAM" id="Phobius"/>
    </source>
</evidence>
<dbReference type="Proteomes" id="UP000799291">
    <property type="component" value="Unassembled WGS sequence"/>
</dbReference>
<feature type="transmembrane region" description="Helical" evidence="6">
    <location>
        <begin position="377"/>
        <end position="397"/>
    </location>
</feature>
<dbReference type="GO" id="GO:0140115">
    <property type="term" value="P:export across plasma membrane"/>
    <property type="evidence" value="ECO:0007669"/>
    <property type="project" value="UniProtKB-ARBA"/>
</dbReference>
<feature type="transmembrane region" description="Helical" evidence="6">
    <location>
        <begin position="418"/>
        <end position="437"/>
    </location>
</feature>
<proteinExistence type="predicted"/>
<accession>A0A6G1JLT7</accession>
<dbReference type="EMBL" id="MU005570">
    <property type="protein sequence ID" value="KAF2691191.1"/>
    <property type="molecule type" value="Genomic_DNA"/>
</dbReference>
<protein>
    <submittedName>
        <fullName evidence="8">MFS general substrate transporter</fullName>
    </submittedName>
</protein>
<feature type="transmembrane region" description="Helical" evidence="6">
    <location>
        <begin position="229"/>
        <end position="252"/>
    </location>
</feature>
<feature type="transmembrane region" description="Helical" evidence="6">
    <location>
        <begin position="101"/>
        <end position="125"/>
    </location>
</feature>
<evidence type="ECO:0000256" key="5">
    <source>
        <dbReference type="SAM" id="MobiDB-lite"/>
    </source>
</evidence>
<organism evidence="8 9">
    <name type="scientific">Lentithecium fluviatile CBS 122367</name>
    <dbReference type="NCBI Taxonomy" id="1168545"/>
    <lineage>
        <taxon>Eukaryota</taxon>
        <taxon>Fungi</taxon>
        <taxon>Dikarya</taxon>
        <taxon>Ascomycota</taxon>
        <taxon>Pezizomycotina</taxon>
        <taxon>Dothideomycetes</taxon>
        <taxon>Pleosporomycetidae</taxon>
        <taxon>Pleosporales</taxon>
        <taxon>Massarineae</taxon>
        <taxon>Lentitheciaceae</taxon>
        <taxon>Lentithecium</taxon>
    </lineage>
</organism>
<sequence>MSVANEKIVPSRESSEYEATDIEKGSLRPDIDAEEASGKQPEETEDPIGSDLEKHLTRKSTRKQHLEQETYPETDLDNNLVGWDSQNDPANPRNFRQNKKWFILGLISAITFLCPLTSSIFAPGIPFVNKDFGNTSQMLGAFSISVFVLGFSVGPLFLSPLSEIYGRRIVLNVSNVVFCAFNLGCALAPNLGALIAMRFFAGLGGSACLTIGSGVISDLFLTEERGKAMAMYSLGILFGPVLGPICGGFIAQRANWRWDFWVAFIAGCILTVAIIFLNRETNHVVLLNWKTARLRKDLSRPDLQNILTYTKDVSALSRRNILKQGIIRPMKLLFTSPIVFLLALYVSFGFGLLFLLFTTITQVYIETYGWAPEMCGLAYLGIGIGFFLAVIFVARTSDATIVRLAKKNNGIYEPEMRLPTCVFFGFLIPVSFFWYGWCAYYRTHWILPIIGLLPFGLGMMGVFVPIQSYLVDCFPQYAASAIAGVTSIRCLFGAVLPLAGPSMYRTLGLGWGNSLLGFVAIGMIPFPALIYKYGGTIRRKWPVNF</sequence>
<feature type="compositionally biased region" description="Basic and acidic residues" evidence="5">
    <location>
        <begin position="9"/>
        <end position="42"/>
    </location>
</feature>
<evidence type="ECO:0000259" key="7">
    <source>
        <dbReference type="PROSITE" id="PS50850"/>
    </source>
</evidence>
<dbReference type="Pfam" id="PF07690">
    <property type="entry name" value="MFS_1"/>
    <property type="match status" value="1"/>
</dbReference>